<evidence type="ECO:0000256" key="7">
    <source>
        <dbReference type="SAM" id="MobiDB-lite"/>
    </source>
</evidence>
<organism evidence="9 10">
    <name type="scientific">Coemansia asiatica</name>
    <dbReference type="NCBI Taxonomy" id="1052880"/>
    <lineage>
        <taxon>Eukaryota</taxon>
        <taxon>Fungi</taxon>
        <taxon>Fungi incertae sedis</taxon>
        <taxon>Zoopagomycota</taxon>
        <taxon>Kickxellomycotina</taxon>
        <taxon>Kickxellomycetes</taxon>
        <taxon>Kickxellales</taxon>
        <taxon>Kickxellaceae</taxon>
        <taxon>Coemansia</taxon>
    </lineage>
</organism>
<feature type="compositionally biased region" description="Basic and acidic residues" evidence="7">
    <location>
        <begin position="198"/>
        <end position="211"/>
    </location>
</feature>
<dbReference type="GO" id="GO:0006565">
    <property type="term" value="P:L-serine catabolic process"/>
    <property type="evidence" value="ECO:0007669"/>
    <property type="project" value="TreeGrafter"/>
</dbReference>
<comment type="caution">
    <text evidence="9">The sequence shown here is derived from an EMBL/GenBank/DDBJ whole genome shotgun (WGS) entry which is preliminary data.</text>
</comment>
<dbReference type="InterPro" id="IPR001926">
    <property type="entry name" value="TrpB-like_PALP"/>
</dbReference>
<sequence>MSKQAGCNIWLKLENMQPTQSFKIRGVGSMCINALTEQNAQRLVAIGDTNAALVVAYSARQLGISATVFVSASSGQVSVIRSKIELEGADIVEEGRSIKDAYRAARAFAKATDGTVIIDTTDDAVAVAANATIVAEINVQLQQREPTVVIAPVGSGGLLAGLIAGLHQNLWNRVPVIAVETHNTSTFQRALLRDSKSTADTESKVCTEGGKRSKTGKSKLSALHQPLSTPPPSLVPPLEEDLEGDSEPKTALSSGKSGTARSDSEGLSHHSGRGRASGDGRTNEPTVATCLSVGSVCTRALELSRAHPVVPISISEAMAAEACRRFLDDHQMLIEVGSAAALSVVGKGLVQQIIPDLGHNSHVVVIVTGGANINFDRLDSYRQRFPYPAPIIARSGQEIFMRMLDTTQSVTAGGLLSSNSGISSATPNQQRPPTLAASVVSTPL</sequence>
<dbReference type="PANTHER" id="PTHR48078:SF2">
    <property type="entry name" value="CATABOLIC L-SERINE_THREONINE DEHYDRATASE"/>
    <property type="match status" value="1"/>
</dbReference>
<name>A0A9W7XIE0_9FUNG</name>
<evidence type="ECO:0000256" key="5">
    <source>
        <dbReference type="ARBA" id="ARBA00023239"/>
    </source>
</evidence>
<keyword evidence="10" id="KW-1185">Reference proteome</keyword>
<protein>
    <recommendedName>
        <fullName evidence="3">L-serine ammonia-lyase</fullName>
        <ecNumber evidence="3">4.3.1.17</ecNumber>
    </recommendedName>
</protein>
<dbReference type="PROSITE" id="PS00165">
    <property type="entry name" value="DEHYDRATASE_SER_THR"/>
    <property type="match status" value="1"/>
</dbReference>
<evidence type="ECO:0000256" key="6">
    <source>
        <dbReference type="ARBA" id="ARBA00049406"/>
    </source>
</evidence>
<comment type="similarity">
    <text evidence="2">Belongs to the serine/threonine dehydratase family.</text>
</comment>
<feature type="compositionally biased region" description="Polar residues" evidence="7">
    <location>
        <begin position="251"/>
        <end position="261"/>
    </location>
</feature>
<evidence type="ECO:0000313" key="9">
    <source>
        <dbReference type="EMBL" id="KAJ1643398.1"/>
    </source>
</evidence>
<comment type="cofactor">
    <cofactor evidence="1">
        <name>pyridoxal 5'-phosphate</name>
        <dbReference type="ChEBI" id="CHEBI:597326"/>
    </cofactor>
</comment>
<dbReference type="InterPro" id="IPR050147">
    <property type="entry name" value="Ser/Thr_Dehydratase"/>
</dbReference>
<evidence type="ECO:0000256" key="4">
    <source>
        <dbReference type="ARBA" id="ARBA00022898"/>
    </source>
</evidence>
<accession>A0A9W7XIE0</accession>
<dbReference type="GO" id="GO:0004794">
    <property type="term" value="F:threonine deaminase activity"/>
    <property type="evidence" value="ECO:0007669"/>
    <property type="project" value="TreeGrafter"/>
</dbReference>
<evidence type="ECO:0000256" key="2">
    <source>
        <dbReference type="ARBA" id="ARBA00010869"/>
    </source>
</evidence>
<evidence type="ECO:0000259" key="8">
    <source>
        <dbReference type="Pfam" id="PF00291"/>
    </source>
</evidence>
<dbReference type="PANTHER" id="PTHR48078">
    <property type="entry name" value="THREONINE DEHYDRATASE, MITOCHONDRIAL-RELATED"/>
    <property type="match status" value="1"/>
</dbReference>
<dbReference type="InterPro" id="IPR036052">
    <property type="entry name" value="TrpB-like_PALP_sf"/>
</dbReference>
<gene>
    <name evidence="9" type="primary">CHA1</name>
    <name evidence="9" type="ORF">LPJ64_004819</name>
</gene>
<evidence type="ECO:0000256" key="3">
    <source>
        <dbReference type="ARBA" id="ARBA00012093"/>
    </source>
</evidence>
<dbReference type="Gene3D" id="3.40.50.1100">
    <property type="match status" value="3"/>
</dbReference>
<dbReference type="GO" id="GO:0003941">
    <property type="term" value="F:L-serine ammonia-lyase activity"/>
    <property type="evidence" value="ECO:0007669"/>
    <property type="project" value="UniProtKB-EC"/>
</dbReference>
<dbReference type="GO" id="GO:0009097">
    <property type="term" value="P:isoleucine biosynthetic process"/>
    <property type="evidence" value="ECO:0007669"/>
    <property type="project" value="TreeGrafter"/>
</dbReference>
<dbReference type="GO" id="GO:0030170">
    <property type="term" value="F:pyridoxal phosphate binding"/>
    <property type="evidence" value="ECO:0007669"/>
    <property type="project" value="InterPro"/>
</dbReference>
<dbReference type="EMBL" id="JANBOH010000259">
    <property type="protein sequence ID" value="KAJ1643398.1"/>
    <property type="molecule type" value="Genomic_DNA"/>
</dbReference>
<dbReference type="InterPro" id="IPR000634">
    <property type="entry name" value="Ser/Thr_deHydtase_PyrdxlP-BS"/>
</dbReference>
<dbReference type="Pfam" id="PF00291">
    <property type="entry name" value="PALP"/>
    <property type="match status" value="1"/>
</dbReference>
<dbReference type="GO" id="GO:0006567">
    <property type="term" value="P:L-threonine catabolic process"/>
    <property type="evidence" value="ECO:0007669"/>
    <property type="project" value="TreeGrafter"/>
</dbReference>
<feature type="region of interest" description="Disordered" evidence="7">
    <location>
        <begin position="421"/>
        <end position="444"/>
    </location>
</feature>
<evidence type="ECO:0000313" key="10">
    <source>
        <dbReference type="Proteomes" id="UP001145021"/>
    </source>
</evidence>
<feature type="domain" description="Tryptophan synthase beta chain-like PALP" evidence="8">
    <location>
        <begin position="1"/>
        <end position="205"/>
    </location>
</feature>
<comment type="catalytic activity">
    <reaction evidence="6">
        <text>L-serine = pyruvate + NH4(+)</text>
        <dbReference type="Rhea" id="RHEA:19169"/>
        <dbReference type="ChEBI" id="CHEBI:15361"/>
        <dbReference type="ChEBI" id="CHEBI:28938"/>
        <dbReference type="ChEBI" id="CHEBI:33384"/>
        <dbReference type="EC" id="4.3.1.17"/>
    </reaction>
</comment>
<dbReference type="SUPFAM" id="SSF53686">
    <property type="entry name" value="Tryptophan synthase beta subunit-like PLP-dependent enzymes"/>
    <property type="match status" value="1"/>
</dbReference>
<evidence type="ECO:0000256" key="1">
    <source>
        <dbReference type="ARBA" id="ARBA00001933"/>
    </source>
</evidence>
<reference evidence="9" key="1">
    <citation type="submission" date="2022-07" db="EMBL/GenBank/DDBJ databases">
        <title>Phylogenomic reconstructions and comparative analyses of Kickxellomycotina fungi.</title>
        <authorList>
            <person name="Reynolds N.K."/>
            <person name="Stajich J.E."/>
            <person name="Barry K."/>
            <person name="Grigoriev I.V."/>
            <person name="Crous P."/>
            <person name="Smith M.E."/>
        </authorList>
    </citation>
    <scope>NUCLEOTIDE SEQUENCE</scope>
    <source>
        <strain evidence="9">NBRC 105413</strain>
    </source>
</reference>
<dbReference type="Proteomes" id="UP001145021">
    <property type="component" value="Unassembled WGS sequence"/>
</dbReference>
<proteinExistence type="inferred from homology"/>
<keyword evidence="5 9" id="KW-0456">Lyase</keyword>
<dbReference type="EC" id="4.3.1.17" evidence="3"/>
<dbReference type="AlphaFoldDB" id="A0A9W7XIE0"/>
<keyword evidence="4" id="KW-0663">Pyridoxal phosphate</keyword>
<feature type="region of interest" description="Disordered" evidence="7">
    <location>
        <begin position="198"/>
        <end position="285"/>
    </location>
</feature>